<feature type="domain" description="EF-hand" evidence="12">
    <location>
        <begin position="296"/>
        <end position="331"/>
    </location>
</feature>
<keyword evidence="14" id="KW-1185">Reference proteome</keyword>
<evidence type="ECO:0000313" key="14">
    <source>
        <dbReference type="Proteomes" id="UP001338125"/>
    </source>
</evidence>
<evidence type="ECO:0000256" key="8">
    <source>
        <dbReference type="ARBA" id="ARBA00023212"/>
    </source>
</evidence>
<evidence type="ECO:0008006" key="15">
    <source>
        <dbReference type="Google" id="ProtNLM"/>
    </source>
</evidence>
<evidence type="ECO:0000256" key="9">
    <source>
        <dbReference type="ARBA" id="ARBA00025194"/>
    </source>
</evidence>
<dbReference type="Pfam" id="PF12763">
    <property type="entry name" value="EH"/>
    <property type="match status" value="1"/>
</dbReference>
<evidence type="ECO:0000256" key="10">
    <source>
        <dbReference type="SAM" id="MobiDB-lite"/>
    </source>
</evidence>
<comment type="function">
    <text evidence="9">Component of the PAN1 actin cytoskeleton-regulatory complex required for the internalization of endosomes during actin-coupled endocytosis. The complex links the site of endocytosis to the cell membrane-associated actin cytoskeleton. Mediates uptake of external molecules and vacuolar degradation of plasma membrane proteins. Plays a role in the proper organization of the cell membrane-associated actin cytoskeleton and promotes its destabilization.</text>
</comment>
<dbReference type="PROSITE" id="PS50222">
    <property type="entry name" value="EF_HAND_2"/>
    <property type="match status" value="1"/>
</dbReference>
<dbReference type="CDD" id="cd00052">
    <property type="entry name" value="EH"/>
    <property type="match status" value="1"/>
</dbReference>
<evidence type="ECO:0000256" key="1">
    <source>
        <dbReference type="ARBA" id="ARBA00004125"/>
    </source>
</evidence>
<keyword evidence="7" id="KW-0009">Actin-binding</keyword>
<comment type="caution">
    <text evidence="13">The sequence shown here is derived from an EMBL/GenBank/DDBJ whole genome shotgun (WGS) entry which is preliminary data.</text>
</comment>
<comment type="subunit">
    <text evidence="4">Component of the PAN1 actin cytoskeleton-regulatory complex.</text>
</comment>
<name>A0ABR0SUK1_9HYPO</name>
<accession>A0ABR0SUK1</accession>
<evidence type="ECO:0000313" key="13">
    <source>
        <dbReference type="EMBL" id="KAK5995415.1"/>
    </source>
</evidence>
<evidence type="ECO:0000259" key="11">
    <source>
        <dbReference type="PROSITE" id="PS50031"/>
    </source>
</evidence>
<evidence type="ECO:0000259" key="12">
    <source>
        <dbReference type="PROSITE" id="PS50222"/>
    </source>
</evidence>
<dbReference type="SUPFAM" id="SSF47473">
    <property type="entry name" value="EF-hand"/>
    <property type="match status" value="1"/>
</dbReference>
<feature type="domain" description="EH" evidence="11">
    <location>
        <begin position="264"/>
        <end position="328"/>
    </location>
</feature>
<organism evidence="13 14">
    <name type="scientific">Cladobotryum mycophilum</name>
    <dbReference type="NCBI Taxonomy" id="491253"/>
    <lineage>
        <taxon>Eukaryota</taxon>
        <taxon>Fungi</taxon>
        <taxon>Dikarya</taxon>
        <taxon>Ascomycota</taxon>
        <taxon>Pezizomycotina</taxon>
        <taxon>Sordariomycetes</taxon>
        <taxon>Hypocreomycetidae</taxon>
        <taxon>Hypocreales</taxon>
        <taxon>Hypocreaceae</taxon>
        <taxon>Cladobotryum</taxon>
    </lineage>
</organism>
<evidence type="ECO:0000256" key="3">
    <source>
        <dbReference type="ARBA" id="ARBA00004413"/>
    </source>
</evidence>
<dbReference type="Proteomes" id="UP001338125">
    <property type="component" value="Unassembled WGS sequence"/>
</dbReference>
<dbReference type="Gene3D" id="1.10.238.10">
    <property type="entry name" value="EF-hand"/>
    <property type="match status" value="1"/>
</dbReference>
<reference evidence="13 14" key="1">
    <citation type="submission" date="2024-01" db="EMBL/GenBank/DDBJ databases">
        <title>Complete genome of Cladobotryum mycophilum ATHUM6906.</title>
        <authorList>
            <person name="Christinaki A.C."/>
            <person name="Myridakis A.I."/>
            <person name="Kouvelis V.N."/>
        </authorList>
    </citation>
    <scope>NUCLEOTIDE SEQUENCE [LARGE SCALE GENOMIC DNA]</scope>
    <source>
        <strain evidence="13 14">ATHUM6906</strain>
    </source>
</reference>
<comment type="subcellular location">
    <subcellularLocation>
        <location evidence="3">Cell membrane</location>
        <topology evidence="3">Peripheral membrane protein</topology>
        <orientation evidence="3">Cytoplasmic side</orientation>
    </subcellularLocation>
    <subcellularLocation>
        <location evidence="2">Cytoplasm</location>
        <location evidence="2">Cytoskeleton</location>
        <location evidence="2">Actin patch</location>
    </subcellularLocation>
    <subcellularLocation>
        <location evidence="1">Endosome membrane</location>
        <topology evidence="1">Peripheral membrane protein</topology>
        <orientation evidence="1">Cytoplasmic side</orientation>
    </subcellularLocation>
</comment>
<evidence type="ECO:0000256" key="4">
    <source>
        <dbReference type="ARBA" id="ARBA00011159"/>
    </source>
</evidence>
<dbReference type="InterPro" id="IPR011992">
    <property type="entry name" value="EF-hand-dom_pair"/>
</dbReference>
<proteinExistence type="predicted"/>
<dbReference type="EMBL" id="JAVFKD010000004">
    <property type="protein sequence ID" value="KAK5995415.1"/>
    <property type="molecule type" value="Genomic_DNA"/>
</dbReference>
<evidence type="ECO:0000256" key="6">
    <source>
        <dbReference type="ARBA" id="ARBA00022753"/>
    </source>
</evidence>
<dbReference type="SMART" id="SM00027">
    <property type="entry name" value="EH"/>
    <property type="match status" value="1"/>
</dbReference>
<dbReference type="InterPro" id="IPR002048">
    <property type="entry name" value="EF_hand_dom"/>
</dbReference>
<keyword evidence="8" id="KW-0963">Cytoplasm</keyword>
<feature type="region of interest" description="Disordered" evidence="10">
    <location>
        <begin position="338"/>
        <end position="361"/>
    </location>
</feature>
<protein>
    <recommendedName>
        <fullName evidence="15">EF-hand domain-containing protein</fullName>
    </recommendedName>
</protein>
<evidence type="ECO:0000256" key="7">
    <source>
        <dbReference type="ARBA" id="ARBA00023203"/>
    </source>
</evidence>
<feature type="compositionally biased region" description="Polar residues" evidence="10">
    <location>
        <begin position="338"/>
        <end position="351"/>
    </location>
</feature>
<dbReference type="PROSITE" id="PS50031">
    <property type="entry name" value="EH"/>
    <property type="match status" value="1"/>
</dbReference>
<dbReference type="InterPro" id="IPR000261">
    <property type="entry name" value="EH_dom"/>
</dbReference>
<keyword evidence="5" id="KW-0254">Endocytosis</keyword>
<gene>
    <name evidence="13" type="ORF">PT974_03819</name>
</gene>
<sequence>MVFVYLGPTPESWAVGNDHYSISNNLPPAIQQVWDHLGKVCADPSMAGTMISWISTSPDGSYAIMTKGGEFLSNRQDLIATTHPHSTVDHVAFSPRGWFVRFADGSVQFSSPSTLPPTFHNLSRDLLDTNSISRQHRSQVRRVFFDGNGGTIISTDHGILVEGISGSVSASIRSFTYGDMQNAGIFLGKGTVICPWDNEFHVLEAKSLLGQQQYLYQLPPNRLSQSFIDDILSNRKPSLPPPPPYRAPTAVIHHNSMVHIPPEIRARFEGLFEQSCGGKTYLTGIETADIFMRSGLNNADLSRIWEKVDLNHDGRFDRNEFVQAMWLIELQTGRGLLQPTNDSRSTSHLNGSAQLSHSLLPPPPDLSIHQSNSPPAYQIAPVKQWQDAVPAAGEAEPMELKTAMICQGCDTGFLPDDIIYHCESCKGGKSSFCEKCHDAGEGCQHHVPRSKLQRAKKLPIKDKNGSLGFGVKCDGCKDKIKKGSLLWYCRRCLDPYFCQNCWRRSDKRCRHAAKGKITLKLVDKDAKADEEWESVIEEVVGAIIG</sequence>
<keyword evidence="6" id="KW-0967">Endosome</keyword>
<evidence type="ECO:0000256" key="2">
    <source>
        <dbReference type="ARBA" id="ARBA00004134"/>
    </source>
</evidence>
<evidence type="ECO:0000256" key="5">
    <source>
        <dbReference type="ARBA" id="ARBA00022583"/>
    </source>
</evidence>
<keyword evidence="8" id="KW-0206">Cytoskeleton</keyword>